<name>B8LTB6_TALSN</name>
<dbReference type="Proteomes" id="UP000001745">
    <property type="component" value="Unassembled WGS sequence"/>
</dbReference>
<evidence type="ECO:0000313" key="1">
    <source>
        <dbReference type="EMBL" id="EED22490.1"/>
    </source>
</evidence>
<dbReference type="STRING" id="441959.B8LTB6"/>
<dbReference type="HOGENOM" id="CLU_1428868_0_0_1"/>
<dbReference type="AlphaFoldDB" id="B8LTB6"/>
<dbReference type="GeneID" id="8104744"/>
<dbReference type="PANTHER" id="PTHR33481:SF1">
    <property type="entry name" value="ENDONUCLEASE_EXONUCLEASE_PHOSPHATASE DOMAIN-CONTAINING PROTEIN-RELATED"/>
    <property type="match status" value="1"/>
</dbReference>
<gene>
    <name evidence="1" type="ORF">TSTA_059880</name>
</gene>
<dbReference type="RefSeq" id="XP_002339877.1">
    <property type="nucleotide sequence ID" value="XM_002339836.1"/>
</dbReference>
<accession>B8LTB6</accession>
<reference evidence="2" key="1">
    <citation type="journal article" date="2015" name="Genome Announc.">
        <title>Genome sequence of the AIDS-associated pathogen Penicillium marneffei (ATCC18224) and its near taxonomic relative Talaromyces stipitatus (ATCC10500).</title>
        <authorList>
            <person name="Nierman W.C."/>
            <person name="Fedorova-Abrams N.D."/>
            <person name="Andrianopoulos A."/>
        </authorList>
    </citation>
    <scope>NUCLEOTIDE SEQUENCE [LARGE SCALE GENOMIC DNA]</scope>
    <source>
        <strain evidence="2">ATCC 10500 / CBS 375.48 / QM 6759 / NRRL 1006</strain>
    </source>
</reference>
<dbReference type="InParanoid" id="B8LTB6"/>
<organism evidence="1 2">
    <name type="scientific">Talaromyces stipitatus (strain ATCC 10500 / CBS 375.48 / QM 6759 / NRRL 1006)</name>
    <name type="common">Penicillium stipitatum</name>
    <dbReference type="NCBI Taxonomy" id="441959"/>
    <lineage>
        <taxon>Eukaryota</taxon>
        <taxon>Fungi</taxon>
        <taxon>Dikarya</taxon>
        <taxon>Ascomycota</taxon>
        <taxon>Pezizomycotina</taxon>
        <taxon>Eurotiomycetes</taxon>
        <taxon>Eurotiomycetidae</taxon>
        <taxon>Eurotiales</taxon>
        <taxon>Trichocomaceae</taxon>
        <taxon>Talaromyces</taxon>
        <taxon>Talaromyces sect. Talaromyces</taxon>
    </lineage>
</organism>
<evidence type="ECO:0000313" key="2">
    <source>
        <dbReference type="Proteomes" id="UP000001745"/>
    </source>
</evidence>
<dbReference type="VEuPathDB" id="FungiDB:TSTA_059880"/>
<dbReference type="EMBL" id="EQ962652">
    <property type="protein sequence ID" value="EED22490.1"/>
    <property type="molecule type" value="Genomic_DNA"/>
</dbReference>
<proteinExistence type="predicted"/>
<dbReference type="PhylomeDB" id="B8LTB6"/>
<evidence type="ECO:0008006" key="3">
    <source>
        <dbReference type="Google" id="ProtNLM"/>
    </source>
</evidence>
<dbReference type="PANTHER" id="PTHR33481">
    <property type="entry name" value="REVERSE TRANSCRIPTASE"/>
    <property type="match status" value="1"/>
</dbReference>
<keyword evidence="2" id="KW-1185">Reference proteome</keyword>
<sequence length="190" mass="21586">MSPITLDEVRMAVTNVKPNKALGLDRIPNLVLQRLLPTIEAYLVNLFNSIIVILCKPGKPNYSNLKVYCLIVLLSTIGKALELVLARHLSYLVEQYNLLPKQHVGGRCGHSCELAIHLLLEETHNLIKQILAKYLDVIVLGYIDDIFIMIYRASTVANYYTLTKVHQVAECWERTHASKFAPAKYQLTHF</sequence>
<protein>
    <recommendedName>
        <fullName evidence="3">Reverse transcriptase domain-containing protein</fullName>
    </recommendedName>
</protein>
<dbReference type="OrthoDB" id="4368687at2759"/>